<dbReference type="FunFam" id="1.20.930.80:FF:000010">
    <property type="entry name" value="Putative eukaryotic-type dna primase large subunit"/>
    <property type="match status" value="1"/>
</dbReference>
<dbReference type="AlphaFoldDB" id="A0A147BMI6"/>
<name>A0A147BMI6_IXORI</name>
<evidence type="ECO:0000256" key="3">
    <source>
        <dbReference type="ARBA" id="ARBA00022515"/>
    </source>
</evidence>
<keyword evidence="5" id="KW-0479">Metal-binding</keyword>
<protein>
    <submittedName>
        <fullName evidence="9">Putative eukaryotic-type dna primase large subunit</fullName>
    </submittedName>
</protein>
<organism evidence="9">
    <name type="scientific">Ixodes ricinus</name>
    <name type="common">Common tick</name>
    <name type="synonym">Acarus ricinus</name>
    <dbReference type="NCBI Taxonomy" id="34613"/>
    <lineage>
        <taxon>Eukaryota</taxon>
        <taxon>Metazoa</taxon>
        <taxon>Ecdysozoa</taxon>
        <taxon>Arthropoda</taxon>
        <taxon>Chelicerata</taxon>
        <taxon>Arachnida</taxon>
        <taxon>Acari</taxon>
        <taxon>Parasitiformes</taxon>
        <taxon>Ixodida</taxon>
        <taxon>Ixodoidea</taxon>
        <taxon>Ixodidae</taxon>
        <taxon>Ixodinae</taxon>
        <taxon>Ixodes</taxon>
    </lineage>
</organism>
<dbReference type="Pfam" id="PF04104">
    <property type="entry name" value="DNA_primase_lrg"/>
    <property type="match status" value="1"/>
</dbReference>
<feature type="domain" description="DNA primase large subunit C-terminal" evidence="8">
    <location>
        <begin position="254"/>
        <end position="395"/>
    </location>
</feature>
<sequence>MIFYIHPPLLDVPLDLLRDICCKRMALLIKIDASEGDVEAIRRVLEQDDTCHECLHEGTTEDLVSHFVVRSVLVTHWSALEHVVRAEAMLFRYRFERLSWDEKWGILGHIREEVQSTLGCKLAQDYRNVLETLTKVLDAMFGKWDDVSHDREFQVQVPFEHALSLVSTRSVTLKRGLATVTTPFLGQLLTCLFEETLRGGIEHFGRSANFRQLFQDKRMVELANVLQDLVSKKHSHQVGRGLLLWSQVAAESFWFPPCMAKMYAMLLRENRLPHEDRFRLTLFLKELGLPVSESLLLWGHFYSRRPGRGATCGHGWQTHNRQLRYSVRHMYGLEGARKDYTAHGCRQLQDTGHCPFVAGTGRRDFETNGSLSAADVEDLGRLCRDGRASAACRLHLVRSARPLCPEGVDLMDLDDAQGPSVHFQKPSQYYHAFKSLVDQLGGQSDADAD</sequence>
<keyword evidence="4" id="KW-0235">DNA replication</keyword>
<keyword evidence="6" id="KW-0408">Iron</keyword>
<evidence type="ECO:0000313" key="9">
    <source>
        <dbReference type="EMBL" id="JAR92007.1"/>
    </source>
</evidence>
<keyword evidence="7" id="KW-0411">Iron-sulfur</keyword>
<dbReference type="InterPro" id="IPR007238">
    <property type="entry name" value="DNA_primase_lsu_euk/arc"/>
</dbReference>
<dbReference type="EMBL" id="GEGO01003397">
    <property type="protein sequence ID" value="JAR92007.1"/>
    <property type="molecule type" value="Transcribed_RNA"/>
</dbReference>
<evidence type="ECO:0000256" key="6">
    <source>
        <dbReference type="ARBA" id="ARBA00023004"/>
    </source>
</evidence>
<dbReference type="GO" id="GO:0005658">
    <property type="term" value="C:alpha DNA polymerase:primase complex"/>
    <property type="evidence" value="ECO:0007669"/>
    <property type="project" value="TreeGrafter"/>
</dbReference>
<keyword evidence="3" id="KW-0639">Primosome</keyword>
<evidence type="ECO:0000256" key="2">
    <source>
        <dbReference type="ARBA" id="ARBA00022485"/>
    </source>
</evidence>
<keyword evidence="2" id="KW-0004">4Fe-4S</keyword>
<evidence type="ECO:0000256" key="7">
    <source>
        <dbReference type="ARBA" id="ARBA00023014"/>
    </source>
</evidence>
<dbReference type="InterPro" id="IPR058560">
    <property type="entry name" value="DNA_primase_C"/>
</dbReference>
<evidence type="ECO:0000259" key="8">
    <source>
        <dbReference type="Pfam" id="PF04104"/>
    </source>
</evidence>
<dbReference type="Pfam" id="PF26466">
    <property type="entry name" value="DNA_primase_lrg_N"/>
    <property type="match status" value="1"/>
</dbReference>
<dbReference type="GO" id="GO:0006270">
    <property type="term" value="P:DNA replication initiation"/>
    <property type="evidence" value="ECO:0007669"/>
    <property type="project" value="TreeGrafter"/>
</dbReference>
<reference evidence="9" key="1">
    <citation type="journal article" date="2018" name="PLoS Negl. Trop. Dis.">
        <title>Sialome diversity of ticks revealed by RNAseq of single tick salivary glands.</title>
        <authorList>
            <person name="Perner J."/>
            <person name="Kropackova S."/>
            <person name="Kopacek P."/>
            <person name="Ribeiro J.M."/>
        </authorList>
    </citation>
    <scope>NUCLEOTIDE SEQUENCE</scope>
    <source>
        <strain evidence="9">Siblings of single egg batch collected in Ceske Budejovice</strain>
        <tissue evidence="9">Salivary glands</tissue>
    </source>
</reference>
<dbReference type="PANTHER" id="PTHR10537:SF3">
    <property type="entry name" value="DNA PRIMASE LARGE SUBUNIT"/>
    <property type="match status" value="1"/>
</dbReference>
<dbReference type="Gene3D" id="1.20.930.80">
    <property type="match status" value="1"/>
</dbReference>
<evidence type="ECO:0000256" key="4">
    <source>
        <dbReference type="ARBA" id="ARBA00022705"/>
    </source>
</evidence>
<evidence type="ECO:0000256" key="1">
    <source>
        <dbReference type="ARBA" id="ARBA00001966"/>
    </source>
</evidence>
<evidence type="ECO:0000256" key="5">
    <source>
        <dbReference type="ARBA" id="ARBA00022723"/>
    </source>
</evidence>
<proteinExistence type="predicted"/>
<comment type="cofactor">
    <cofactor evidence="1">
        <name>[4Fe-4S] cluster</name>
        <dbReference type="ChEBI" id="CHEBI:49883"/>
    </cofactor>
</comment>
<dbReference type="GO" id="GO:0046872">
    <property type="term" value="F:metal ion binding"/>
    <property type="evidence" value="ECO:0007669"/>
    <property type="project" value="UniProtKB-KW"/>
</dbReference>
<dbReference type="GO" id="GO:0006269">
    <property type="term" value="P:DNA replication, synthesis of primer"/>
    <property type="evidence" value="ECO:0007669"/>
    <property type="project" value="UniProtKB-KW"/>
</dbReference>
<dbReference type="GO" id="GO:0051539">
    <property type="term" value="F:4 iron, 4 sulfur cluster binding"/>
    <property type="evidence" value="ECO:0007669"/>
    <property type="project" value="UniProtKB-KW"/>
</dbReference>
<accession>A0A147BMI6</accession>
<dbReference type="PANTHER" id="PTHR10537">
    <property type="entry name" value="DNA PRIMASE LARGE SUBUNIT"/>
    <property type="match status" value="1"/>
</dbReference>